<proteinExistence type="predicted"/>
<evidence type="ECO:0000313" key="3">
    <source>
        <dbReference type="Proteomes" id="UP001358614"/>
    </source>
</evidence>
<accession>A0AAX4KSN7</accession>
<protein>
    <recommendedName>
        <fullName evidence="4">3-keto-disaccharide hydrolase domain-containing protein</fullName>
    </recommendedName>
</protein>
<gene>
    <name evidence="2" type="ORF">V865_007018</name>
</gene>
<dbReference type="RefSeq" id="XP_066086871.1">
    <property type="nucleotide sequence ID" value="XM_066230774.1"/>
</dbReference>
<dbReference type="Pfam" id="PF07081">
    <property type="entry name" value="DUF1349"/>
    <property type="match status" value="1"/>
</dbReference>
<evidence type="ECO:0000256" key="1">
    <source>
        <dbReference type="SAM" id="MobiDB-lite"/>
    </source>
</evidence>
<keyword evidence="3" id="KW-1185">Reference proteome</keyword>
<organism evidence="2 3">
    <name type="scientific">Kwoniella europaea PYCC6329</name>
    <dbReference type="NCBI Taxonomy" id="1423913"/>
    <lineage>
        <taxon>Eukaryota</taxon>
        <taxon>Fungi</taxon>
        <taxon>Dikarya</taxon>
        <taxon>Basidiomycota</taxon>
        <taxon>Agaricomycotina</taxon>
        <taxon>Tremellomycetes</taxon>
        <taxon>Tremellales</taxon>
        <taxon>Cryptococcaceae</taxon>
        <taxon>Kwoniella</taxon>
    </lineage>
</organism>
<dbReference type="PANTHER" id="PTHR35332:SF2">
    <property type="entry name" value="REGULATION OF ENOLASE PROTEIN 1"/>
    <property type="match status" value="1"/>
</dbReference>
<feature type="compositionally biased region" description="Polar residues" evidence="1">
    <location>
        <begin position="1"/>
        <end position="10"/>
    </location>
</feature>
<dbReference type="SUPFAM" id="SSF49899">
    <property type="entry name" value="Concanavalin A-like lectins/glucanases"/>
    <property type="match status" value="1"/>
</dbReference>
<reference evidence="2 3" key="1">
    <citation type="submission" date="2024-01" db="EMBL/GenBank/DDBJ databases">
        <title>Comparative genomics of Cryptococcus and Kwoniella reveals pathogenesis evolution and contrasting modes of karyotype evolution via chromosome fusion or intercentromeric recombination.</title>
        <authorList>
            <person name="Coelho M.A."/>
            <person name="David-Palma M."/>
            <person name="Shea T."/>
            <person name="Bowers K."/>
            <person name="McGinley-Smith S."/>
            <person name="Mohammad A.W."/>
            <person name="Gnirke A."/>
            <person name="Yurkov A.M."/>
            <person name="Nowrousian M."/>
            <person name="Sun S."/>
            <person name="Cuomo C.A."/>
            <person name="Heitman J."/>
        </authorList>
    </citation>
    <scope>NUCLEOTIDE SEQUENCE [LARGE SCALE GENOMIC DNA]</scope>
    <source>
        <strain evidence="2 3">PYCC6329</strain>
    </source>
</reference>
<dbReference type="GeneID" id="91105819"/>
<dbReference type="InterPro" id="IPR013320">
    <property type="entry name" value="ConA-like_dom_sf"/>
</dbReference>
<dbReference type="Gene3D" id="2.60.120.200">
    <property type="match status" value="1"/>
</dbReference>
<dbReference type="InterPro" id="IPR009784">
    <property type="entry name" value="DUF1349"/>
</dbReference>
<dbReference type="KEGG" id="ker:91105819"/>
<name>A0AAX4KSN7_9TREE</name>
<evidence type="ECO:0000313" key="2">
    <source>
        <dbReference type="EMBL" id="WWD08904.1"/>
    </source>
</evidence>
<feature type="region of interest" description="Disordered" evidence="1">
    <location>
        <begin position="1"/>
        <end position="24"/>
    </location>
</feature>
<dbReference type="PANTHER" id="PTHR35332">
    <property type="entry name" value="REGULATION OF ENOLASE PROTEIN 1"/>
    <property type="match status" value="1"/>
</dbReference>
<dbReference type="EMBL" id="CP144090">
    <property type="protein sequence ID" value="WWD08904.1"/>
    <property type="molecule type" value="Genomic_DNA"/>
</dbReference>
<dbReference type="AlphaFoldDB" id="A0AAX4KSN7"/>
<dbReference type="Proteomes" id="UP001358614">
    <property type="component" value="Chromosome 2"/>
</dbReference>
<evidence type="ECO:0008006" key="4">
    <source>
        <dbReference type="Google" id="ProtNLM"/>
    </source>
</evidence>
<sequence>MTSIPFNDQRWQPRGKATHAPTISEDGVEIRFPTEAGTDWWRTPERDSQDGLMYGFEQEIGKEGIEISVDVHVKPEVQVWLLTYISDQAAVLLRLGPTTWVKAGLEFENGKLWAGVVATAPYSDWSLLPPPSKTSRFTLSLKGQKLKVYLNDEMIREVNVFGDGEATKGFVGVMGCSPKGGGAEVVFREFMVKEGVRD</sequence>